<dbReference type="AlphaFoldDB" id="A0A433ZZN2"/>
<dbReference type="InterPro" id="IPR001054">
    <property type="entry name" value="A/G_cyclase"/>
</dbReference>
<gene>
    <name evidence="2" type="ORF">D0817_25730</name>
</gene>
<reference evidence="3" key="1">
    <citation type="journal article" date="2019" name="Syst. Appl. Microbiol.">
        <title>Flavobacterium circumlabens sp. nov. and Flavobacterium cupreum sp. nov., two psychrotrophic species isolated from Antarctic environmental samples.</title>
        <authorList>
            <person name="Kralova S."/>
            <person name="Busse H.-J."/>
            <person name="Svec P."/>
            <person name="Maslanova I."/>
            <person name="Stankova E."/>
            <person name="Bartak M."/>
            <person name="Sedlacek I."/>
        </authorList>
    </citation>
    <scope>NUCLEOTIDE SEQUENCE [LARGE SCALE GENOMIC DNA]</scope>
    <source>
        <strain evidence="3">CCM 8825</strain>
    </source>
</reference>
<dbReference type="Proteomes" id="UP000288102">
    <property type="component" value="Unassembled WGS sequence"/>
</dbReference>
<dbReference type="Gene3D" id="3.30.70.1230">
    <property type="entry name" value="Nucleotide cyclase"/>
    <property type="match status" value="1"/>
</dbReference>
<organism evidence="2 3">
    <name type="scientific">Flavobacterium cupreum</name>
    <dbReference type="NCBI Taxonomy" id="2133766"/>
    <lineage>
        <taxon>Bacteria</taxon>
        <taxon>Pseudomonadati</taxon>
        <taxon>Bacteroidota</taxon>
        <taxon>Flavobacteriia</taxon>
        <taxon>Flavobacteriales</taxon>
        <taxon>Flavobacteriaceae</taxon>
        <taxon>Flavobacterium</taxon>
    </lineage>
</organism>
<dbReference type="SUPFAM" id="SSF55073">
    <property type="entry name" value="Nucleotide cyclase"/>
    <property type="match status" value="1"/>
</dbReference>
<dbReference type="InterPro" id="IPR029787">
    <property type="entry name" value="Nucleotide_cyclase"/>
</dbReference>
<accession>A0A433ZZN2</accession>
<dbReference type="PANTHER" id="PTHR45655:SF13">
    <property type="entry name" value="SOLUBLE GUANYLATE CYCLASE GCY-32-RELATED"/>
    <property type="match status" value="1"/>
</dbReference>
<sequence length="105" mass="11647">KPISRSIVLARVRSQLALKATHDALRAQIELSEQSNLRVQNLLYNIFPIEIADELSSSGQVLPVRHESASILFTDFSGFTHIAATMPASYMVSELNEIFAAFDDI</sequence>
<dbReference type="EMBL" id="QWDM01000176">
    <property type="protein sequence ID" value="RUT67575.1"/>
    <property type="molecule type" value="Genomic_DNA"/>
</dbReference>
<keyword evidence="3" id="KW-1185">Reference proteome</keyword>
<dbReference type="GO" id="GO:0070482">
    <property type="term" value="P:response to oxygen levels"/>
    <property type="evidence" value="ECO:0007669"/>
    <property type="project" value="TreeGrafter"/>
</dbReference>
<dbReference type="GO" id="GO:0019934">
    <property type="term" value="P:cGMP-mediated signaling"/>
    <property type="evidence" value="ECO:0007669"/>
    <property type="project" value="TreeGrafter"/>
</dbReference>
<protein>
    <submittedName>
        <fullName evidence="2">Adenylate/guanylate cyclase domain-containing protein</fullName>
    </submittedName>
</protein>
<dbReference type="PANTHER" id="PTHR45655">
    <property type="entry name" value="GUANYLATE CYCLASE SOLUBLE SUBUNIT BETA-2"/>
    <property type="match status" value="1"/>
</dbReference>
<name>A0A433ZZN2_9FLAO</name>
<evidence type="ECO:0000313" key="2">
    <source>
        <dbReference type="EMBL" id="RUT67575.1"/>
    </source>
</evidence>
<dbReference type="GO" id="GO:0008074">
    <property type="term" value="C:guanylate cyclase complex, soluble"/>
    <property type="evidence" value="ECO:0007669"/>
    <property type="project" value="TreeGrafter"/>
</dbReference>
<evidence type="ECO:0000313" key="3">
    <source>
        <dbReference type="Proteomes" id="UP000288102"/>
    </source>
</evidence>
<feature type="non-terminal residue" evidence="2">
    <location>
        <position position="105"/>
    </location>
</feature>
<dbReference type="GO" id="GO:0004383">
    <property type="term" value="F:guanylate cyclase activity"/>
    <property type="evidence" value="ECO:0007669"/>
    <property type="project" value="TreeGrafter"/>
</dbReference>
<proteinExistence type="predicted"/>
<evidence type="ECO:0000259" key="1">
    <source>
        <dbReference type="PROSITE" id="PS50125"/>
    </source>
</evidence>
<dbReference type="GO" id="GO:0004016">
    <property type="term" value="F:adenylate cyclase activity"/>
    <property type="evidence" value="ECO:0007669"/>
    <property type="project" value="UniProtKB-ARBA"/>
</dbReference>
<dbReference type="Pfam" id="PF00211">
    <property type="entry name" value="Guanylate_cyc"/>
    <property type="match status" value="1"/>
</dbReference>
<feature type="non-terminal residue" evidence="2">
    <location>
        <position position="1"/>
    </location>
</feature>
<feature type="domain" description="Guanylate cyclase" evidence="1">
    <location>
        <begin position="70"/>
        <end position="105"/>
    </location>
</feature>
<comment type="caution">
    <text evidence="2">The sequence shown here is derived from an EMBL/GenBank/DDBJ whole genome shotgun (WGS) entry which is preliminary data.</text>
</comment>
<dbReference type="PROSITE" id="PS50125">
    <property type="entry name" value="GUANYLATE_CYCLASE_2"/>
    <property type="match status" value="1"/>
</dbReference>